<dbReference type="CDD" id="cd00156">
    <property type="entry name" value="REC"/>
    <property type="match status" value="1"/>
</dbReference>
<dbReference type="PANTHER" id="PTHR44591:SF3">
    <property type="entry name" value="RESPONSE REGULATORY DOMAIN-CONTAINING PROTEIN"/>
    <property type="match status" value="1"/>
</dbReference>
<dbReference type="AlphaFoldDB" id="A0A3B0W0H8"/>
<dbReference type="SUPFAM" id="SSF52172">
    <property type="entry name" value="CheY-like"/>
    <property type="match status" value="1"/>
</dbReference>
<dbReference type="Pfam" id="PF00072">
    <property type="entry name" value="Response_reg"/>
    <property type="match status" value="1"/>
</dbReference>
<dbReference type="InterPro" id="IPR050595">
    <property type="entry name" value="Bact_response_regulator"/>
</dbReference>
<dbReference type="GO" id="GO:0016301">
    <property type="term" value="F:kinase activity"/>
    <property type="evidence" value="ECO:0007669"/>
    <property type="project" value="UniProtKB-KW"/>
</dbReference>
<feature type="domain" description="Response regulatory" evidence="3">
    <location>
        <begin position="8"/>
        <end position="160"/>
    </location>
</feature>
<dbReference type="PROSITE" id="PS50110">
    <property type="entry name" value="RESPONSE_REGULATORY"/>
    <property type="match status" value="1"/>
</dbReference>
<name>A0A3B0W0H8_9ZZZZ</name>
<keyword evidence="4" id="KW-0808">Transferase</keyword>
<feature type="region of interest" description="Disordered" evidence="2">
    <location>
        <begin position="159"/>
        <end position="179"/>
    </location>
</feature>
<sequence>MSSVPHFRILIVDDERDILKAYREILSPEDIPASAARLDKLAGKLFPSPQPLSQEIWPSFQLTCCRQGEEALAAVRESLKARLPFSAAFVDVRMPPGPDGVWTASRIRRLDEMINIVIVTAHSDVSPVDIARRIPPLENRLYIQKPFHSHEIRQFATALQPNGRRKENSGRPIPDLRSK</sequence>
<dbReference type="Gene3D" id="3.40.50.2300">
    <property type="match status" value="1"/>
</dbReference>
<dbReference type="GO" id="GO:0000160">
    <property type="term" value="P:phosphorelay signal transduction system"/>
    <property type="evidence" value="ECO:0007669"/>
    <property type="project" value="InterPro"/>
</dbReference>
<evidence type="ECO:0000256" key="2">
    <source>
        <dbReference type="SAM" id="MobiDB-lite"/>
    </source>
</evidence>
<proteinExistence type="predicted"/>
<feature type="compositionally biased region" description="Basic and acidic residues" evidence="2">
    <location>
        <begin position="164"/>
        <end position="179"/>
    </location>
</feature>
<dbReference type="PANTHER" id="PTHR44591">
    <property type="entry name" value="STRESS RESPONSE REGULATOR PROTEIN 1"/>
    <property type="match status" value="1"/>
</dbReference>
<evidence type="ECO:0000313" key="4">
    <source>
        <dbReference type="EMBL" id="VAW37124.1"/>
    </source>
</evidence>
<keyword evidence="4" id="KW-0418">Kinase</keyword>
<protein>
    <submittedName>
        <fullName evidence="4">Multi-sensor hybrid histidine kinase</fullName>
    </submittedName>
</protein>
<gene>
    <name evidence="4" type="ORF">MNBD_DELTA03-877</name>
</gene>
<dbReference type="EMBL" id="UOEX01000201">
    <property type="protein sequence ID" value="VAW37124.1"/>
    <property type="molecule type" value="Genomic_DNA"/>
</dbReference>
<organism evidence="4">
    <name type="scientific">hydrothermal vent metagenome</name>
    <dbReference type="NCBI Taxonomy" id="652676"/>
    <lineage>
        <taxon>unclassified sequences</taxon>
        <taxon>metagenomes</taxon>
        <taxon>ecological metagenomes</taxon>
    </lineage>
</organism>
<accession>A0A3B0W0H8</accession>
<evidence type="ECO:0000259" key="3">
    <source>
        <dbReference type="PROSITE" id="PS50110"/>
    </source>
</evidence>
<dbReference type="InterPro" id="IPR001789">
    <property type="entry name" value="Sig_transdc_resp-reg_receiver"/>
</dbReference>
<reference evidence="4" key="1">
    <citation type="submission" date="2018-06" db="EMBL/GenBank/DDBJ databases">
        <authorList>
            <person name="Zhirakovskaya E."/>
        </authorList>
    </citation>
    <scope>NUCLEOTIDE SEQUENCE</scope>
</reference>
<keyword evidence="1" id="KW-0597">Phosphoprotein</keyword>
<evidence type="ECO:0000256" key="1">
    <source>
        <dbReference type="ARBA" id="ARBA00022553"/>
    </source>
</evidence>
<dbReference type="InterPro" id="IPR011006">
    <property type="entry name" value="CheY-like_superfamily"/>
</dbReference>